<organism evidence="1 2">
    <name type="scientific">Neolewinella xylanilytica</name>
    <dbReference type="NCBI Taxonomy" id="1514080"/>
    <lineage>
        <taxon>Bacteria</taxon>
        <taxon>Pseudomonadati</taxon>
        <taxon>Bacteroidota</taxon>
        <taxon>Saprospiria</taxon>
        <taxon>Saprospirales</taxon>
        <taxon>Lewinellaceae</taxon>
        <taxon>Neolewinella</taxon>
    </lineage>
</organism>
<evidence type="ECO:0000313" key="1">
    <source>
        <dbReference type="EMBL" id="PPK88250.1"/>
    </source>
</evidence>
<comment type="caution">
    <text evidence="1">The sequence shown here is derived from an EMBL/GenBank/DDBJ whole genome shotgun (WGS) entry which is preliminary data.</text>
</comment>
<dbReference type="Proteomes" id="UP000237662">
    <property type="component" value="Unassembled WGS sequence"/>
</dbReference>
<dbReference type="RefSeq" id="WP_104418814.1">
    <property type="nucleotide sequence ID" value="NZ_PTJC01000005.1"/>
</dbReference>
<proteinExistence type="predicted"/>
<protein>
    <submittedName>
        <fullName evidence="1">Uncharacterized protein</fullName>
    </submittedName>
</protein>
<evidence type="ECO:0000313" key="2">
    <source>
        <dbReference type="Proteomes" id="UP000237662"/>
    </source>
</evidence>
<sequence>MATTIKTVDQNLIKAFANARNGLPAMIDQNMDGYNSQPLRIHFDDVDNDDDFDINPVSWEVFFTEMRNRELAFAYEEDGDDPYFYELVPANA</sequence>
<accession>A0A2S6I9S0</accession>
<dbReference type="EMBL" id="PTJC01000005">
    <property type="protein sequence ID" value="PPK88250.1"/>
    <property type="molecule type" value="Genomic_DNA"/>
</dbReference>
<gene>
    <name evidence="1" type="ORF">CLV84_1215</name>
</gene>
<keyword evidence="2" id="KW-1185">Reference proteome</keyword>
<name>A0A2S6I9S0_9BACT</name>
<reference evidence="1 2" key="1">
    <citation type="submission" date="2018-02" db="EMBL/GenBank/DDBJ databases">
        <title>Genomic Encyclopedia of Archaeal and Bacterial Type Strains, Phase II (KMG-II): from individual species to whole genera.</title>
        <authorList>
            <person name="Goeker M."/>
        </authorList>
    </citation>
    <scope>NUCLEOTIDE SEQUENCE [LARGE SCALE GENOMIC DNA]</scope>
    <source>
        <strain evidence="1 2">DSM 29526</strain>
    </source>
</reference>
<dbReference type="OrthoDB" id="1494159at2"/>
<dbReference type="AlphaFoldDB" id="A0A2S6I9S0"/>